<proteinExistence type="inferred from homology"/>
<dbReference type="Pfam" id="PF00201">
    <property type="entry name" value="UDPGT"/>
    <property type="match status" value="1"/>
</dbReference>
<comment type="similarity">
    <text evidence="1">Belongs to the UDP-glycosyltransferase family.</text>
</comment>
<dbReference type="InterPro" id="IPR050271">
    <property type="entry name" value="UDP-glycosyltransferase"/>
</dbReference>
<organism evidence="5 6">
    <name type="scientific">Littorina saxatilis</name>
    <dbReference type="NCBI Taxonomy" id="31220"/>
    <lineage>
        <taxon>Eukaryota</taxon>
        <taxon>Metazoa</taxon>
        <taxon>Spiralia</taxon>
        <taxon>Lophotrochozoa</taxon>
        <taxon>Mollusca</taxon>
        <taxon>Gastropoda</taxon>
        <taxon>Caenogastropoda</taxon>
        <taxon>Littorinimorpha</taxon>
        <taxon>Littorinoidea</taxon>
        <taxon>Littorinidae</taxon>
        <taxon>Littorina</taxon>
    </lineage>
</organism>
<feature type="chain" id="PRO_5043013312" evidence="4">
    <location>
        <begin position="25"/>
        <end position="339"/>
    </location>
</feature>
<evidence type="ECO:0000256" key="3">
    <source>
        <dbReference type="ARBA" id="ARBA00022679"/>
    </source>
</evidence>
<keyword evidence="4" id="KW-0732">Signal</keyword>
<protein>
    <submittedName>
        <fullName evidence="5">Uncharacterized protein</fullName>
    </submittedName>
</protein>
<gene>
    <name evidence="5" type="ORF">V1264_018795</name>
</gene>
<keyword evidence="6" id="KW-1185">Reference proteome</keyword>
<feature type="signal peptide" evidence="4">
    <location>
        <begin position="1"/>
        <end position="24"/>
    </location>
</feature>
<evidence type="ECO:0000313" key="6">
    <source>
        <dbReference type="Proteomes" id="UP001374579"/>
    </source>
</evidence>
<dbReference type="GO" id="GO:0008194">
    <property type="term" value="F:UDP-glycosyltransferase activity"/>
    <property type="evidence" value="ECO:0007669"/>
    <property type="project" value="InterPro"/>
</dbReference>
<accession>A0AAN9BEH3</accession>
<evidence type="ECO:0000256" key="4">
    <source>
        <dbReference type="SAM" id="SignalP"/>
    </source>
</evidence>
<name>A0AAN9BEH3_9CAEN</name>
<dbReference type="PANTHER" id="PTHR48043">
    <property type="entry name" value="EG:EG0003.4 PROTEIN-RELATED"/>
    <property type="match status" value="1"/>
</dbReference>
<dbReference type="Gene3D" id="3.40.50.2000">
    <property type="entry name" value="Glycogen Phosphorylase B"/>
    <property type="match status" value="1"/>
</dbReference>
<evidence type="ECO:0000256" key="2">
    <source>
        <dbReference type="ARBA" id="ARBA00022676"/>
    </source>
</evidence>
<keyword evidence="3" id="KW-0808">Transferase</keyword>
<reference evidence="5 6" key="1">
    <citation type="submission" date="2024-02" db="EMBL/GenBank/DDBJ databases">
        <title>Chromosome-scale genome assembly of the rough periwinkle Littorina saxatilis.</title>
        <authorList>
            <person name="De Jode A."/>
            <person name="Faria R."/>
            <person name="Formenti G."/>
            <person name="Sims Y."/>
            <person name="Smith T.P."/>
            <person name="Tracey A."/>
            <person name="Wood J.M.D."/>
            <person name="Zagrodzka Z.B."/>
            <person name="Johannesson K."/>
            <person name="Butlin R.K."/>
            <person name="Leder E.H."/>
        </authorList>
    </citation>
    <scope>NUCLEOTIDE SEQUENCE [LARGE SCALE GENOMIC DNA]</scope>
    <source>
        <strain evidence="5">Snail1</strain>
        <tissue evidence="5">Muscle</tissue>
    </source>
</reference>
<dbReference type="Proteomes" id="UP001374579">
    <property type="component" value="Unassembled WGS sequence"/>
</dbReference>
<keyword evidence="2" id="KW-0328">Glycosyltransferase</keyword>
<dbReference type="PANTHER" id="PTHR48043:SF145">
    <property type="entry name" value="FI06409P-RELATED"/>
    <property type="match status" value="1"/>
</dbReference>
<dbReference type="EMBL" id="JBAMIC010000008">
    <property type="protein sequence ID" value="KAK7104017.1"/>
    <property type="molecule type" value="Genomic_DNA"/>
</dbReference>
<dbReference type="SUPFAM" id="SSF53756">
    <property type="entry name" value="UDP-Glycosyltransferase/glycogen phosphorylase"/>
    <property type="match status" value="1"/>
</dbReference>
<evidence type="ECO:0000313" key="5">
    <source>
        <dbReference type="EMBL" id="KAK7104017.1"/>
    </source>
</evidence>
<evidence type="ECO:0000256" key="1">
    <source>
        <dbReference type="ARBA" id="ARBA00009995"/>
    </source>
</evidence>
<dbReference type="AlphaFoldDB" id="A0AAN9BEH3"/>
<comment type="caution">
    <text evidence="5">The sequence shown here is derived from an EMBL/GenBank/DDBJ whole genome shotgun (WGS) entry which is preliminary data.</text>
</comment>
<sequence>MKRSLLPTSVILCLVTLYAPSTAAKRIIFMPFPITSTAYIHVEIARAMLDRGHQVWLVVPDIVAQKKVLNIEGMTVIQYHTRYSVEDDIVSEFFLKSFLEYRSLPFADATERILATTHDTLSNKELFEELKAVQADLFVFDDQDCISKMFVVFPYRLGVPFVGTDFQLQPFSRRVPFSPATLPAFMTETSHHLTLKERVQNTLIHLLQLVYTPWQIPDAVARYAPEMPYISLDRLVARAELWLLQIDPIVQFPYPTVPNVKHIGCIPASPAKPLDSKFQSFMDKAKDGAVVVTFGSMVKNLPQNITDKLMTAFLKLRPLKVVVRIDVTSPDPEQILTSS</sequence>
<dbReference type="InterPro" id="IPR002213">
    <property type="entry name" value="UDP_glucos_trans"/>
</dbReference>